<proteinExistence type="predicted"/>
<comment type="caution">
    <text evidence="2">The sequence shown here is derived from an EMBL/GenBank/DDBJ whole genome shotgun (WGS) entry which is preliminary data.</text>
</comment>
<evidence type="ECO:0000313" key="3">
    <source>
        <dbReference type="Proteomes" id="UP001378592"/>
    </source>
</evidence>
<gene>
    <name evidence="2" type="ORF">R5R35_003556</name>
</gene>
<reference evidence="2 3" key="1">
    <citation type="submission" date="2024-03" db="EMBL/GenBank/DDBJ databases">
        <title>The genome assembly and annotation of the cricket Gryllus longicercus Weissman &amp; Gray.</title>
        <authorList>
            <person name="Szrajer S."/>
            <person name="Gray D."/>
            <person name="Ylla G."/>
        </authorList>
    </citation>
    <scope>NUCLEOTIDE SEQUENCE [LARGE SCALE GENOMIC DNA]</scope>
    <source>
        <strain evidence="2">DAG 2021-001</strain>
        <tissue evidence="2">Whole body minus gut</tissue>
    </source>
</reference>
<keyword evidence="1" id="KW-0812">Transmembrane</keyword>
<evidence type="ECO:0000313" key="2">
    <source>
        <dbReference type="EMBL" id="KAK7793007.1"/>
    </source>
</evidence>
<dbReference type="Proteomes" id="UP001378592">
    <property type="component" value="Unassembled WGS sequence"/>
</dbReference>
<name>A0AAN9V9J7_9ORTH</name>
<feature type="transmembrane region" description="Helical" evidence="1">
    <location>
        <begin position="54"/>
        <end position="73"/>
    </location>
</feature>
<feature type="transmembrane region" description="Helical" evidence="1">
    <location>
        <begin position="79"/>
        <end position="97"/>
    </location>
</feature>
<keyword evidence="1" id="KW-0472">Membrane</keyword>
<keyword evidence="1" id="KW-1133">Transmembrane helix</keyword>
<sequence>MVNGLTNVQNPDFNNYGSVDGAKQITHLIFCFMLFTGSRSDNVYGIRSWLKSNVIGLCMLFVLGLYCNVLLFVGGSTGLAITCVLMLLLSMSGKIYFGLVVNSHHATLAPDHVWGSAMRVGDSSPRRTCRAVPPLHVRQPTAVLVSA</sequence>
<evidence type="ECO:0000256" key="1">
    <source>
        <dbReference type="SAM" id="Phobius"/>
    </source>
</evidence>
<dbReference type="AlphaFoldDB" id="A0AAN9V9J7"/>
<protein>
    <submittedName>
        <fullName evidence="2">Uncharacterized protein</fullName>
    </submittedName>
</protein>
<accession>A0AAN9V9J7</accession>
<organism evidence="2 3">
    <name type="scientific">Gryllus longicercus</name>
    <dbReference type="NCBI Taxonomy" id="2509291"/>
    <lineage>
        <taxon>Eukaryota</taxon>
        <taxon>Metazoa</taxon>
        <taxon>Ecdysozoa</taxon>
        <taxon>Arthropoda</taxon>
        <taxon>Hexapoda</taxon>
        <taxon>Insecta</taxon>
        <taxon>Pterygota</taxon>
        <taxon>Neoptera</taxon>
        <taxon>Polyneoptera</taxon>
        <taxon>Orthoptera</taxon>
        <taxon>Ensifera</taxon>
        <taxon>Gryllidea</taxon>
        <taxon>Grylloidea</taxon>
        <taxon>Gryllidae</taxon>
        <taxon>Gryllinae</taxon>
        <taxon>Gryllus</taxon>
    </lineage>
</organism>
<dbReference type="EMBL" id="JAZDUA010000407">
    <property type="protein sequence ID" value="KAK7793007.1"/>
    <property type="molecule type" value="Genomic_DNA"/>
</dbReference>
<keyword evidence="3" id="KW-1185">Reference proteome</keyword>